<organism evidence="1 2">
    <name type="scientific">Anaerotruncus colihominis DSM 17241</name>
    <dbReference type="NCBI Taxonomy" id="445972"/>
    <lineage>
        <taxon>Bacteria</taxon>
        <taxon>Bacillati</taxon>
        <taxon>Bacillota</taxon>
        <taxon>Clostridia</taxon>
        <taxon>Eubacteriales</taxon>
        <taxon>Oscillospiraceae</taxon>
        <taxon>Anaerotruncus</taxon>
    </lineage>
</organism>
<name>B0P8Y6_9FIRM</name>
<keyword evidence="2" id="KW-1185">Reference proteome</keyword>
<protein>
    <submittedName>
        <fullName evidence="1">Uncharacterized protein</fullName>
    </submittedName>
</protein>
<dbReference type="EMBL" id="ABGD02000008">
    <property type="protein sequence ID" value="EDS12012.1"/>
    <property type="molecule type" value="Genomic_DNA"/>
</dbReference>
<dbReference type="AlphaFoldDB" id="B0P8Y6"/>
<accession>B0P8Y6</accession>
<reference evidence="1" key="1">
    <citation type="submission" date="2007-11" db="EMBL/GenBank/DDBJ databases">
        <authorList>
            <person name="Fulton L."/>
            <person name="Clifton S."/>
            <person name="Fulton B."/>
            <person name="Xu J."/>
            <person name="Minx P."/>
            <person name="Pepin K.H."/>
            <person name="Johnson M."/>
            <person name="Thiruvilangam P."/>
            <person name="Bhonagiri V."/>
            <person name="Nash W.E."/>
            <person name="Mardis E.R."/>
            <person name="Wilson R.K."/>
        </authorList>
    </citation>
    <scope>NUCLEOTIDE SEQUENCE [LARGE SCALE GENOMIC DNA]</scope>
    <source>
        <strain evidence="1">DSM 17241</strain>
    </source>
</reference>
<evidence type="ECO:0000313" key="1">
    <source>
        <dbReference type="EMBL" id="EDS12012.1"/>
    </source>
</evidence>
<sequence length="49" mass="5675">MTSPRPRQTKRQKLNKNSLPIILFHKNSIAFLILDVNPKPIQSTFSKNL</sequence>
<evidence type="ECO:0000313" key="2">
    <source>
        <dbReference type="Proteomes" id="UP000003803"/>
    </source>
</evidence>
<dbReference type="HOGENOM" id="CLU_3131627_0_0_9"/>
<reference evidence="1" key="2">
    <citation type="submission" date="2013-09" db="EMBL/GenBank/DDBJ databases">
        <title>Draft genome sequence of Anaerotruncus colihominis(DSM 17241).</title>
        <authorList>
            <person name="Sudarsanam P."/>
            <person name="Ley R."/>
            <person name="Guruge J."/>
            <person name="Turnbaugh P.J."/>
            <person name="Mahowald M."/>
            <person name="Liep D."/>
            <person name="Gordon J."/>
        </authorList>
    </citation>
    <scope>NUCLEOTIDE SEQUENCE</scope>
    <source>
        <strain evidence="1">DSM 17241</strain>
    </source>
</reference>
<proteinExistence type="predicted"/>
<dbReference type="Proteomes" id="UP000003803">
    <property type="component" value="Unassembled WGS sequence"/>
</dbReference>
<comment type="caution">
    <text evidence="1">The sequence shown here is derived from an EMBL/GenBank/DDBJ whole genome shotgun (WGS) entry which is preliminary data.</text>
</comment>
<gene>
    <name evidence="1" type="ORF">ANACOL_01232</name>
</gene>